<dbReference type="Proteomes" id="UP001597417">
    <property type="component" value="Unassembled WGS sequence"/>
</dbReference>
<keyword evidence="4" id="KW-1185">Reference proteome</keyword>
<feature type="transmembrane region" description="Helical" evidence="2">
    <location>
        <begin position="116"/>
        <end position="137"/>
    </location>
</feature>
<keyword evidence="2" id="KW-0472">Membrane</keyword>
<name>A0ABW5FTF9_9PSEU</name>
<comment type="caution">
    <text evidence="3">The sequence shown here is derived from an EMBL/GenBank/DDBJ whole genome shotgun (WGS) entry which is preliminary data.</text>
</comment>
<evidence type="ECO:0000256" key="2">
    <source>
        <dbReference type="SAM" id="Phobius"/>
    </source>
</evidence>
<gene>
    <name evidence="3" type="ORF">ACFSXZ_13205</name>
</gene>
<dbReference type="InterPro" id="IPR010982">
    <property type="entry name" value="Lambda_DNA-bd_dom_sf"/>
</dbReference>
<dbReference type="Gene3D" id="1.10.260.40">
    <property type="entry name" value="lambda repressor-like DNA-binding domains"/>
    <property type="match status" value="1"/>
</dbReference>
<evidence type="ECO:0000313" key="3">
    <source>
        <dbReference type="EMBL" id="MFD2417281.1"/>
    </source>
</evidence>
<dbReference type="RefSeq" id="WP_378264906.1">
    <property type="nucleotide sequence ID" value="NZ_JBHUKR010000007.1"/>
</dbReference>
<evidence type="ECO:0000313" key="4">
    <source>
        <dbReference type="Proteomes" id="UP001597417"/>
    </source>
</evidence>
<sequence length="265" mass="28124">MGDDDRRGHRGVVDAAPPEAPPGRRLAAGLRQAKQSAGRSYADLECRTPYSRSSLERYINGKLFPTRDAVRAIAEACEVDPLPLLRLWEECQPPQALPAASQPTETPVAPRLTGPWAWLAVLVVVIVVVGSAVVVIWSRDAGKGPPPSVPPGVAHGEPGDWSREISTRTTDAAVGSGWLAVTLRWRGNGPYDGEISGSLYQRGGGGSCAVAYAGYDGMTTMIGQTCGEGTSVTVADSFQRIQHAVVRVCLRSATTKQDVFCGAWS</sequence>
<dbReference type="InterPro" id="IPR001387">
    <property type="entry name" value="Cro/C1-type_HTH"/>
</dbReference>
<accession>A0ABW5FTF9</accession>
<keyword evidence="2" id="KW-0812">Transmembrane</keyword>
<organism evidence="3 4">
    <name type="scientific">Amycolatopsis pigmentata</name>
    <dbReference type="NCBI Taxonomy" id="450801"/>
    <lineage>
        <taxon>Bacteria</taxon>
        <taxon>Bacillati</taxon>
        <taxon>Actinomycetota</taxon>
        <taxon>Actinomycetes</taxon>
        <taxon>Pseudonocardiales</taxon>
        <taxon>Pseudonocardiaceae</taxon>
        <taxon>Amycolatopsis</taxon>
    </lineage>
</organism>
<evidence type="ECO:0000256" key="1">
    <source>
        <dbReference type="SAM" id="MobiDB-lite"/>
    </source>
</evidence>
<keyword evidence="2" id="KW-1133">Transmembrane helix</keyword>
<dbReference type="CDD" id="cd00093">
    <property type="entry name" value="HTH_XRE"/>
    <property type="match status" value="1"/>
</dbReference>
<dbReference type="EMBL" id="JBHUKR010000007">
    <property type="protein sequence ID" value="MFD2417281.1"/>
    <property type="molecule type" value="Genomic_DNA"/>
</dbReference>
<proteinExistence type="predicted"/>
<reference evidence="4" key="1">
    <citation type="journal article" date="2019" name="Int. J. Syst. Evol. Microbiol.">
        <title>The Global Catalogue of Microorganisms (GCM) 10K type strain sequencing project: providing services to taxonomists for standard genome sequencing and annotation.</title>
        <authorList>
            <consortium name="The Broad Institute Genomics Platform"/>
            <consortium name="The Broad Institute Genome Sequencing Center for Infectious Disease"/>
            <person name="Wu L."/>
            <person name="Ma J."/>
        </authorList>
    </citation>
    <scope>NUCLEOTIDE SEQUENCE [LARGE SCALE GENOMIC DNA]</scope>
    <source>
        <strain evidence="4">CGMCC 4.7645</strain>
    </source>
</reference>
<dbReference type="Pfam" id="PF13560">
    <property type="entry name" value="HTH_31"/>
    <property type="match status" value="1"/>
</dbReference>
<feature type="region of interest" description="Disordered" evidence="1">
    <location>
        <begin position="1"/>
        <end position="24"/>
    </location>
</feature>
<protein>
    <submittedName>
        <fullName evidence="3">Helix-turn-helix domain-containing protein</fullName>
    </submittedName>
</protein>
<dbReference type="SUPFAM" id="SSF47413">
    <property type="entry name" value="lambda repressor-like DNA-binding domains"/>
    <property type="match status" value="1"/>
</dbReference>